<protein>
    <submittedName>
        <fullName evidence="1">Uncharacterized protein</fullName>
    </submittedName>
</protein>
<comment type="caution">
    <text evidence="1">The sequence shown here is derived from an EMBL/GenBank/DDBJ whole genome shotgun (WGS) entry which is preliminary data.</text>
</comment>
<dbReference type="EMBL" id="LAZR01038189">
    <property type="protein sequence ID" value="KKL20207.1"/>
    <property type="molecule type" value="Genomic_DNA"/>
</dbReference>
<gene>
    <name evidence="1" type="ORF">LCGC14_2457760</name>
</gene>
<reference evidence="1" key="1">
    <citation type="journal article" date="2015" name="Nature">
        <title>Complex archaea that bridge the gap between prokaryotes and eukaryotes.</title>
        <authorList>
            <person name="Spang A."/>
            <person name="Saw J.H."/>
            <person name="Jorgensen S.L."/>
            <person name="Zaremba-Niedzwiedzka K."/>
            <person name="Martijn J."/>
            <person name="Lind A.E."/>
            <person name="van Eijk R."/>
            <person name="Schleper C."/>
            <person name="Guy L."/>
            <person name="Ettema T.J."/>
        </authorList>
    </citation>
    <scope>NUCLEOTIDE SEQUENCE</scope>
</reference>
<accession>A0A0F9C1W9</accession>
<feature type="non-terminal residue" evidence="1">
    <location>
        <position position="1"/>
    </location>
</feature>
<organism evidence="1">
    <name type="scientific">marine sediment metagenome</name>
    <dbReference type="NCBI Taxonomy" id="412755"/>
    <lineage>
        <taxon>unclassified sequences</taxon>
        <taxon>metagenomes</taxon>
        <taxon>ecological metagenomes</taxon>
    </lineage>
</organism>
<name>A0A0F9C1W9_9ZZZZ</name>
<sequence length="72" mass="7791">GSTLTPKLEQIVVDLTAGRAGRSKASSFINQIDVGGIGIYARYRDLGSEIPSLLAQLTMGVKPRSKRSWSRD</sequence>
<evidence type="ECO:0000313" key="1">
    <source>
        <dbReference type="EMBL" id="KKL20207.1"/>
    </source>
</evidence>
<proteinExistence type="predicted"/>
<dbReference type="AlphaFoldDB" id="A0A0F9C1W9"/>